<dbReference type="InterPro" id="IPR004358">
    <property type="entry name" value="Sig_transdc_His_kin-like_C"/>
</dbReference>
<dbReference type="GO" id="GO:0006355">
    <property type="term" value="P:regulation of DNA-templated transcription"/>
    <property type="evidence" value="ECO:0007669"/>
    <property type="project" value="InterPro"/>
</dbReference>
<evidence type="ECO:0000259" key="6">
    <source>
        <dbReference type="PROSITE" id="PS50109"/>
    </source>
</evidence>
<evidence type="ECO:0000313" key="10">
    <source>
        <dbReference type="Proteomes" id="UP000321935"/>
    </source>
</evidence>
<dbReference type="Gene3D" id="1.10.287.130">
    <property type="match status" value="1"/>
</dbReference>
<dbReference type="InterPro" id="IPR029016">
    <property type="entry name" value="GAF-like_dom_sf"/>
</dbReference>
<feature type="domain" description="PAS" evidence="7">
    <location>
        <begin position="247"/>
        <end position="317"/>
    </location>
</feature>
<evidence type="ECO:0000256" key="2">
    <source>
        <dbReference type="ARBA" id="ARBA00012438"/>
    </source>
</evidence>
<keyword evidence="3" id="KW-0597">Phosphoprotein</keyword>
<gene>
    <name evidence="9" type="ORF">ESV85_11765</name>
</gene>
<dbReference type="EMBL" id="VORW01000006">
    <property type="protein sequence ID" value="TXE11216.1"/>
    <property type="molecule type" value="Genomic_DNA"/>
</dbReference>
<dbReference type="SUPFAM" id="SSF47384">
    <property type="entry name" value="Homodimeric domain of signal transducing histidine kinase"/>
    <property type="match status" value="1"/>
</dbReference>
<proteinExistence type="predicted"/>
<keyword evidence="4" id="KW-0808">Transferase</keyword>
<name>A0A5C7AR43_9BACT</name>
<dbReference type="InterPro" id="IPR013767">
    <property type="entry name" value="PAS_fold"/>
</dbReference>
<dbReference type="InterPro" id="IPR036890">
    <property type="entry name" value="HATPase_C_sf"/>
</dbReference>
<evidence type="ECO:0000259" key="7">
    <source>
        <dbReference type="PROSITE" id="PS50112"/>
    </source>
</evidence>
<dbReference type="Pfam" id="PF08447">
    <property type="entry name" value="PAS_3"/>
    <property type="match status" value="5"/>
</dbReference>
<dbReference type="Gene3D" id="3.30.450.40">
    <property type="match status" value="1"/>
</dbReference>
<dbReference type="Proteomes" id="UP000321935">
    <property type="component" value="Unassembled WGS sequence"/>
</dbReference>
<comment type="catalytic activity">
    <reaction evidence="1">
        <text>ATP + protein L-histidine = ADP + protein N-phospho-L-histidine.</text>
        <dbReference type="EC" id="2.7.13.3"/>
    </reaction>
</comment>
<dbReference type="OrthoDB" id="9124519at2"/>
<dbReference type="InterPro" id="IPR001610">
    <property type="entry name" value="PAC"/>
</dbReference>
<dbReference type="InterPro" id="IPR000014">
    <property type="entry name" value="PAS"/>
</dbReference>
<dbReference type="InterPro" id="IPR035965">
    <property type="entry name" value="PAS-like_dom_sf"/>
</dbReference>
<organism evidence="9 10">
    <name type="scientific">Algoriphagus aquimarinus</name>
    <dbReference type="NCBI Taxonomy" id="237018"/>
    <lineage>
        <taxon>Bacteria</taxon>
        <taxon>Pseudomonadati</taxon>
        <taxon>Bacteroidota</taxon>
        <taxon>Cytophagia</taxon>
        <taxon>Cytophagales</taxon>
        <taxon>Cyclobacteriaceae</taxon>
        <taxon>Algoriphagus</taxon>
    </lineage>
</organism>
<dbReference type="PANTHER" id="PTHR43304:SF1">
    <property type="entry name" value="PAC DOMAIN-CONTAINING PROTEIN"/>
    <property type="match status" value="1"/>
</dbReference>
<keyword evidence="5" id="KW-0418">Kinase</keyword>
<feature type="domain" description="PAC" evidence="8">
    <location>
        <begin position="447"/>
        <end position="498"/>
    </location>
</feature>
<dbReference type="InterPro" id="IPR052162">
    <property type="entry name" value="Sensor_kinase/Photoreceptor"/>
</dbReference>
<evidence type="ECO:0000256" key="4">
    <source>
        <dbReference type="ARBA" id="ARBA00022679"/>
    </source>
</evidence>
<evidence type="ECO:0000256" key="1">
    <source>
        <dbReference type="ARBA" id="ARBA00000085"/>
    </source>
</evidence>
<dbReference type="InterPro" id="IPR003594">
    <property type="entry name" value="HATPase_dom"/>
</dbReference>
<dbReference type="CDD" id="cd00082">
    <property type="entry name" value="HisKA"/>
    <property type="match status" value="1"/>
</dbReference>
<feature type="domain" description="PAS" evidence="7">
    <location>
        <begin position="790"/>
        <end position="860"/>
    </location>
</feature>
<dbReference type="Gene3D" id="3.30.565.10">
    <property type="entry name" value="Histidine kinase-like ATPase, C-terminal domain"/>
    <property type="match status" value="1"/>
</dbReference>
<feature type="domain" description="PAC" evidence="8">
    <location>
        <begin position="572"/>
        <end position="626"/>
    </location>
</feature>
<dbReference type="InterPro" id="IPR005467">
    <property type="entry name" value="His_kinase_dom"/>
</dbReference>
<evidence type="ECO:0000256" key="3">
    <source>
        <dbReference type="ARBA" id="ARBA00022553"/>
    </source>
</evidence>
<protein>
    <recommendedName>
        <fullName evidence="2">histidine kinase</fullName>
        <ecNumber evidence="2">2.7.13.3</ecNumber>
    </recommendedName>
</protein>
<feature type="domain" description="Histidine kinase" evidence="6">
    <location>
        <begin position="1667"/>
        <end position="1881"/>
    </location>
</feature>
<dbReference type="InterPro" id="IPR036097">
    <property type="entry name" value="HisK_dim/P_sf"/>
</dbReference>
<dbReference type="InterPro" id="IPR013655">
    <property type="entry name" value="PAS_fold_3"/>
</dbReference>
<dbReference type="SUPFAM" id="SSF55781">
    <property type="entry name" value="GAF domain-like"/>
    <property type="match status" value="1"/>
</dbReference>
<dbReference type="Pfam" id="PF02518">
    <property type="entry name" value="HATPase_c"/>
    <property type="match status" value="1"/>
</dbReference>
<feature type="domain" description="PAC" evidence="8">
    <location>
        <begin position="1473"/>
        <end position="1527"/>
    </location>
</feature>
<feature type="domain" description="PAS" evidence="7">
    <location>
        <begin position="495"/>
        <end position="547"/>
    </location>
</feature>
<feature type="domain" description="PAC" evidence="8">
    <location>
        <begin position="1353"/>
        <end position="1405"/>
    </location>
</feature>
<dbReference type="InterPro" id="IPR003661">
    <property type="entry name" value="HisK_dim/P_dom"/>
</dbReference>
<feature type="domain" description="PAC" evidence="8">
    <location>
        <begin position="1597"/>
        <end position="1649"/>
    </location>
</feature>
<evidence type="ECO:0000256" key="5">
    <source>
        <dbReference type="ARBA" id="ARBA00022777"/>
    </source>
</evidence>
<comment type="caution">
    <text evidence="9">The sequence shown here is derived from an EMBL/GenBank/DDBJ whole genome shotgun (WGS) entry which is preliminary data.</text>
</comment>
<dbReference type="SMART" id="SM00387">
    <property type="entry name" value="HATPase_c"/>
    <property type="match status" value="1"/>
</dbReference>
<dbReference type="NCBIfam" id="TIGR00229">
    <property type="entry name" value="sensory_box"/>
    <property type="match status" value="8"/>
</dbReference>
<dbReference type="SMART" id="SM00086">
    <property type="entry name" value="PAC"/>
    <property type="match status" value="10"/>
</dbReference>
<dbReference type="EC" id="2.7.13.3" evidence="2"/>
<dbReference type="PROSITE" id="PS50109">
    <property type="entry name" value="HIS_KIN"/>
    <property type="match status" value="1"/>
</dbReference>
<dbReference type="SMART" id="SM00091">
    <property type="entry name" value="PAS"/>
    <property type="match status" value="10"/>
</dbReference>
<dbReference type="SUPFAM" id="SSF55785">
    <property type="entry name" value="PYP-like sensor domain (PAS domain)"/>
    <property type="match status" value="10"/>
</dbReference>
<reference evidence="9 10" key="1">
    <citation type="submission" date="2019-08" db="EMBL/GenBank/DDBJ databases">
        <title>Genomes sequence of Algoriphagus aquimarinus ACAM450.</title>
        <authorList>
            <person name="Bowman J.P."/>
        </authorList>
    </citation>
    <scope>NUCLEOTIDE SEQUENCE [LARGE SCALE GENOMIC DNA]</scope>
    <source>
        <strain evidence="9 10">ACAM 450</strain>
    </source>
</reference>
<sequence length="1881" mass="215019">MKQTQLINTFLDQSKHPIWMINLDFQLIYANKAYLDSTKKVTGEQRKLNESIFDESDNEVEIKKWKAHYSRAFKGDHFEIEEHFTDQDSNNTQYSQITFEPLLGDDGEVFAASCQSKDISHIINQRSEAKQLIDSSLDVFCTINEKGDFVYVSAASISLWGYSPEELVGKSYLGFVLEEDVAKTKEVAKTILSGKDTRSFTNRYRKKDGGISYNLWSVRWDNRTRLHYSVARDGWEKIEQEEELLRSEQRFKALVQEGYDLYAIIDLQGRYIYMSPSSTAIIGIPPEAFIGRDAFEFIHPEDMEKTRSNLKKVRTEGKVVMENYRAKNQNDEWRWVETVLTNMLDNPAVNGIVINSRDITDKIEQEEKILLSQKRFESLVENGLDCVIIISPEGNTTYVSGSVKKVLGYSPADVMDIDFRELVHPEDIAGSENALLLSINNPGVPMKGYTSRVKHKNGSWRWIEPVITNLLHDPSVMGIVDNFRDITEQVQEQERLKLLESVITNTKDAVLITEAEPYDEPGPKIIYVNEAFTKMTGYEAEEVIGKSPRILQGPNSNKEDLAKLGSALRNWEPHETTILNYKKNGEEFWTNFTVTPVANEKGWYTHWVAIERDVTEQKNREIEKNLINTISDIFHQSIDNDLTLCLSNLCEHITQVGDFDIAEVWLPSIDDKSINRVAHYEKGKAGDVFFKLTKQITSCALGQGLPGYVWKNKKTEVWENVEGKWLAQRKLAAKKAGFEVMMGVPLKHKDEVIGVLLLGTIRTKSALTQYVDLLKKLELAIGSELSRKKIEIELAQIFDFTPDLICMAGFDGHIKRINPAGLALLGYSLEEMRSKPISSFLYEQDRFLTQEHQRKLHSGERLNNFENRYVTKEGKIIWLSWTATPSPDHEIVYAVAKDITEEKKLRELNRQVGELAKIGSWEVDLGKQSVFWSEEVHRLHETDPNSFVPSFEGSINFYRSDFHDMVRSTIEKCIATGKPYYIEAVLVTANQKETWVRGTGSAEFIDGKCTRIFGSIQDIDDTKQSQIRLQSLASNLPGVIYQYIIKPDGTDSLKNVSEGSGPVWGFASEAVIDNIQLAWDNIKAGGDLEKVKKSLSHAIEFKTNWTCRYKYMMPSGELRTHLGIGTPTFLSDGTVLFNSIDLDITQEVKNEELLKEITDIARIGSWEMDLINQDGEYVYWSPILREIVEVDDSYDTTLTGGIEFHIGESKERIKKALELLITEGIEFDEEILLCTAKGNERWNRCIGKSEMVNGKRIRVYGSYQDIHERKIAEIAVRESEAKFRTIFEIASLGIAQVNPTNGRIILANSYYETITGYTVKELLKIDFPKLTHPDDREKDWELFSKAAHGEEEYSNEKRYVRKDGSIVWVRIHLAFIRDETGKPIRTVAICEDISERKKAEQEKSSLQETIENSLNEIYIFDVDTHQFNYVNQGALLNLGYSKQEIKTLTPLDLKPDYTETSFNQLIAPLKSNEKEKIVFFTNHKRKDGSLYPVEVHLQLVSDGNTKRFLAIILDITERRKAEEENRFKANLLSTIGQAAIATNLDGIVNYWNKAAENIYGWKREEALGRHIMDLTTPDANKEEAQDIMEVLKNGQIWLGEFNVRKKDGTSFPAMISNSPTYNEQNILSGMIGISSDISEKVKNELLLKQYTLELERSNEELEQFAYVASHDLQEPLRMVSSFMDLLKLKYGHKLDEKGLQYIYFATDGAKRMKKIILDLLDYSRATKHTDGIEVVNFNDVLSEFEQLRRKLIVEKSAVIKSNNLPTLTTYKVASVQIIHCLLDNALKYSIDDTPPIIEIIAMENETEWAFSITDNGIGIDPQFHEKIFIIFQRLHNKDKYTGTGIGLSIAKRQVEFLGGKIWLESVPGEGTVFYFTIPKTK</sequence>
<feature type="domain" description="PAS" evidence="7">
    <location>
        <begin position="125"/>
        <end position="195"/>
    </location>
</feature>
<dbReference type="Gene3D" id="3.30.450.20">
    <property type="entry name" value="PAS domain"/>
    <property type="match status" value="12"/>
</dbReference>
<feature type="domain" description="PAS" evidence="7">
    <location>
        <begin position="372"/>
        <end position="442"/>
    </location>
</feature>
<dbReference type="PANTHER" id="PTHR43304">
    <property type="entry name" value="PHYTOCHROME-LIKE PROTEIN CPH1"/>
    <property type="match status" value="1"/>
</dbReference>
<feature type="domain" description="PAS" evidence="7">
    <location>
        <begin position="1524"/>
        <end position="1594"/>
    </location>
</feature>
<dbReference type="GO" id="GO:0000155">
    <property type="term" value="F:phosphorelay sensor kinase activity"/>
    <property type="evidence" value="ECO:0007669"/>
    <property type="project" value="InterPro"/>
</dbReference>
<feature type="domain" description="PAS" evidence="7">
    <location>
        <begin position="1402"/>
        <end position="1445"/>
    </location>
</feature>
<dbReference type="SUPFAM" id="SSF55874">
    <property type="entry name" value="ATPase domain of HSP90 chaperone/DNA topoisomerase II/histidine kinase"/>
    <property type="match status" value="1"/>
</dbReference>
<dbReference type="SMART" id="SM00388">
    <property type="entry name" value="HisKA"/>
    <property type="match status" value="1"/>
</dbReference>
<dbReference type="InterPro" id="IPR000700">
    <property type="entry name" value="PAS-assoc_C"/>
</dbReference>
<accession>A0A5C7AR43</accession>
<dbReference type="Pfam" id="PF00989">
    <property type="entry name" value="PAS"/>
    <property type="match status" value="1"/>
</dbReference>
<dbReference type="Pfam" id="PF00512">
    <property type="entry name" value="HisKA"/>
    <property type="match status" value="1"/>
</dbReference>
<evidence type="ECO:0000313" key="9">
    <source>
        <dbReference type="EMBL" id="TXE11216.1"/>
    </source>
</evidence>
<dbReference type="Pfam" id="PF13426">
    <property type="entry name" value="PAS_9"/>
    <property type="match status" value="4"/>
</dbReference>
<dbReference type="CDD" id="cd00130">
    <property type="entry name" value="PAS"/>
    <property type="match status" value="8"/>
</dbReference>
<dbReference type="PROSITE" id="PS50112">
    <property type="entry name" value="PAS"/>
    <property type="match status" value="8"/>
</dbReference>
<evidence type="ECO:0000259" key="8">
    <source>
        <dbReference type="PROSITE" id="PS50113"/>
    </source>
</evidence>
<dbReference type="PRINTS" id="PR00344">
    <property type="entry name" value="BCTRLSENSOR"/>
</dbReference>
<dbReference type="PROSITE" id="PS50113">
    <property type="entry name" value="PAC"/>
    <property type="match status" value="5"/>
</dbReference>
<feature type="domain" description="PAS" evidence="7">
    <location>
        <begin position="1279"/>
        <end position="1350"/>
    </location>
</feature>